<proteinExistence type="inferred from homology"/>
<dbReference type="WBParaSite" id="mrna-Wban_09293">
    <property type="protein sequence ID" value="mrna-Wban_09293"/>
    <property type="gene ID" value="Wban_09293"/>
</dbReference>
<dbReference type="AlphaFoldDB" id="A0AAF5Q1U7"/>
<sequence>MGERKGQNFYYPPDFDYKKHRSLNSYHGTHALRERAAKIKQGILIIRFEMPFNIWCLGCNNHVGMGVRYNAEKKKIGMYYTTPLYEFRMKCHLCDNYFVIRTDPEHFDYELVEGCRRQEKRYDPSTIDQLGAVDRGFSRQLESDRMFQVEHVEQDKEKAASLADKVVKLEWIQGRMRDDFAANQALRKSFKLEKAALNEGRVRDEELLKRMSLNIKLVSENIMSFLCYLGSENYVIYSSSLKECYFLLYLLYYFLVPEEQLESKRKAILNKSIFSSCQPSTSAKNDITQKQLLSMKLHRNECNAFNSVLSAQSGQEQITAENLGIVKRLKYENEHDEIGVPNKGNLDDVKPKCEELLCPDQMNLSNIKNEFVSAVKSDLYSKSSALVADYGGDSSSDNAD</sequence>
<organism evidence="2 3">
    <name type="scientific">Wuchereria bancrofti</name>
    <dbReference type="NCBI Taxonomy" id="6293"/>
    <lineage>
        <taxon>Eukaryota</taxon>
        <taxon>Metazoa</taxon>
        <taxon>Ecdysozoa</taxon>
        <taxon>Nematoda</taxon>
        <taxon>Chromadorea</taxon>
        <taxon>Rhabditida</taxon>
        <taxon>Spirurina</taxon>
        <taxon>Spiruromorpha</taxon>
        <taxon>Filarioidea</taxon>
        <taxon>Onchocercidae</taxon>
        <taxon>Wuchereria</taxon>
    </lineage>
</organism>
<reference evidence="2" key="2">
    <citation type="journal article" date="2016" name="Mol. Ecol.">
        <title>Population genomics of the filarial nematode parasite Wuchereria bancrofti from mosquitoes.</title>
        <authorList>
            <person name="Small S.T."/>
            <person name="Reimer L.J."/>
            <person name="Tisch D.J."/>
            <person name="King C.L."/>
            <person name="Christensen B.M."/>
            <person name="Siba P.M."/>
            <person name="Kazura J.W."/>
            <person name="Serre D."/>
            <person name="Zimmerman P.A."/>
        </authorList>
    </citation>
    <scope>NUCLEOTIDE SEQUENCE</scope>
    <source>
        <strain evidence="2">pt0022</strain>
    </source>
</reference>
<reference evidence="2" key="1">
    <citation type="submission" date="2015-03" db="EMBL/GenBank/DDBJ databases">
        <title>Wuchereria bancrofti Genome Sequencing Papua New Guinea Strain.</title>
        <authorList>
            <person name="Small S.T."/>
            <person name="Serre D."/>
            <person name="Zimmerman P.A."/>
        </authorList>
    </citation>
    <scope>NUCLEOTIDE SEQUENCE [LARGE SCALE GENOMIC DNA]</scope>
    <source>
        <strain evidence="2">pt0022</strain>
    </source>
</reference>
<dbReference type="PANTHER" id="PTHR12111:SF2">
    <property type="entry name" value="SPLICING FACTOR YJU2B-RELATED"/>
    <property type="match status" value="1"/>
</dbReference>
<evidence type="ECO:0000256" key="1">
    <source>
        <dbReference type="ARBA" id="ARBA00005595"/>
    </source>
</evidence>
<dbReference type="GO" id="GO:0071014">
    <property type="term" value="C:post-mRNA release spliceosomal complex"/>
    <property type="evidence" value="ECO:0007669"/>
    <property type="project" value="TreeGrafter"/>
</dbReference>
<dbReference type="GO" id="GO:0005684">
    <property type="term" value="C:U2-type spliceosomal complex"/>
    <property type="evidence" value="ECO:0007669"/>
    <property type="project" value="TreeGrafter"/>
</dbReference>
<dbReference type="PANTHER" id="PTHR12111">
    <property type="entry name" value="SPLICING FACTOR YJU2"/>
    <property type="match status" value="1"/>
</dbReference>
<dbReference type="Proteomes" id="UP000093561">
    <property type="component" value="Unassembled WGS sequence"/>
</dbReference>
<reference evidence="3" key="3">
    <citation type="submission" date="2024-02" db="UniProtKB">
        <authorList>
            <consortium name="WormBaseParasite"/>
        </authorList>
    </citation>
    <scope>IDENTIFICATION</scope>
    <source>
        <strain evidence="3">pt0022</strain>
    </source>
</reference>
<accession>A0AAF5Q1U7</accession>
<protein>
    <submittedName>
        <fullName evidence="3">Uncharacterized protein</fullName>
    </submittedName>
</protein>
<dbReference type="Pfam" id="PF04502">
    <property type="entry name" value="Saf4_Yju2"/>
    <property type="match status" value="1"/>
</dbReference>
<comment type="similarity">
    <text evidence="1">Belongs to the CWC16 family.</text>
</comment>
<dbReference type="InterPro" id="IPR007590">
    <property type="entry name" value="Saf4/Yju2"/>
</dbReference>
<name>A0AAF5Q1U7_WUCBA</name>
<evidence type="ECO:0000313" key="3">
    <source>
        <dbReference type="WBParaSite" id="mrna-Wban_09293"/>
    </source>
</evidence>
<evidence type="ECO:0000313" key="2">
    <source>
        <dbReference type="Proteomes" id="UP000093561"/>
    </source>
</evidence>
<dbReference type="GO" id="GO:0000398">
    <property type="term" value="P:mRNA splicing, via spliceosome"/>
    <property type="evidence" value="ECO:0007669"/>
    <property type="project" value="InterPro"/>
</dbReference>